<evidence type="ECO:0000256" key="1">
    <source>
        <dbReference type="ARBA" id="ARBA00022741"/>
    </source>
</evidence>
<dbReference type="PANTHER" id="PTHR47977">
    <property type="entry name" value="RAS-RELATED PROTEIN RAB"/>
    <property type="match status" value="1"/>
</dbReference>
<keyword evidence="2" id="KW-0342">GTP-binding</keyword>
<dbReference type="PROSITE" id="PS51421">
    <property type="entry name" value="RAS"/>
    <property type="match status" value="1"/>
</dbReference>
<evidence type="ECO:0000313" key="6">
    <source>
        <dbReference type="Proteomes" id="UP000265618"/>
    </source>
</evidence>
<dbReference type="InterPro" id="IPR005225">
    <property type="entry name" value="Small_GTP-bd"/>
</dbReference>
<feature type="region of interest" description="Disordered" evidence="3">
    <location>
        <begin position="989"/>
        <end position="1013"/>
    </location>
</feature>
<dbReference type="SMART" id="SM00173">
    <property type="entry name" value="RAS"/>
    <property type="match status" value="1"/>
</dbReference>
<gene>
    <name evidence="5" type="ORF">KIPB_005035</name>
</gene>
<dbReference type="CDD" id="cd00154">
    <property type="entry name" value="Rab"/>
    <property type="match status" value="1"/>
</dbReference>
<dbReference type="InterPro" id="IPR050227">
    <property type="entry name" value="Rab"/>
</dbReference>
<evidence type="ECO:0000256" key="3">
    <source>
        <dbReference type="SAM" id="MobiDB-lite"/>
    </source>
</evidence>
<dbReference type="InterPro" id="IPR027417">
    <property type="entry name" value="P-loop_NTPase"/>
</dbReference>
<reference evidence="5 6" key="1">
    <citation type="journal article" date="2018" name="PLoS ONE">
        <title>The draft genome of Kipferlia bialata reveals reductive genome evolution in fornicate parasites.</title>
        <authorList>
            <person name="Tanifuji G."/>
            <person name="Takabayashi S."/>
            <person name="Kume K."/>
            <person name="Takagi M."/>
            <person name="Nakayama T."/>
            <person name="Kamikawa R."/>
            <person name="Inagaki Y."/>
            <person name="Hashimoto T."/>
        </authorList>
    </citation>
    <scope>NUCLEOTIDE SEQUENCE [LARGE SCALE GENOMIC DNA]</scope>
    <source>
        <strain evidence="5">NY0173</strain>
    </source>
</reference>
<dbReference type="FunFam" id="3.40.50.300:FF:001447">
    <property type="entry name" value="Ras-related protein Rab-1B"/>
    <property type="match status" value="1"/>
</dbReference>
<dbReference type="GO" id="GO:0003924">
    <property type="term" value="F:GTPase activity"/>
    <property type="evidence" value="ECO:0007669"/>
    <property type="project" value="InterPro"/>
</dbReference>
<comment type="caution">
    <text evidence="5">The sequence shown here is derived from an EMBL/GenBank/DDBJ whole genome shotgun (WGS) entry which is preliminary data.</text>
</comment>
<dbReference type="InterPro" id="IPR001806">
    <property type="entry name" value="Small_GTPase"/>
</dbReference>
<accession>A0A9K3CUQ8</accession>
<dbReference type="SMART" id="SM00176">
    <property type="entry name" value="RAN"/>
    <property type="match status" value="1"/>
</dbReference>
<dbReference type="Pfam" id="PF04129">
    <property type="entry name" value="Vps52_CC"/>
    <property type="match status" value="1"/>
</dbReference>
<dbReference type="SMART" id="SM00175">
    <property type="entry name" value="RAB"/>
    <property type="match status" value="1"/>
</dbReference>
<name>A0A9K3CUQ8_9EUKA</name>
<dbReference type="Gene3D" id="3.40.50.300">
    <property type="entry name" value="P-loop containing nucleotide triphosphate hydrolases"/>
    <property type="match status" value="1"/>
</dbReference>
<dbReference type="GO" id="GO:0005525">
    <property type="term" value="F:GTP binding"/>
    <property type="evidence" value="ECO:0007669"/>
    <property type="project" value="UniProtKB-KW"/>
</dbReference>
<evidence type="ECO:0000313" key="5">
    <source>
        <dbReference type="EMBL" id="GIQ83679.1"/>
    </source>
</evidence>
<evidence type="ECO:0000256" key="2">
    <source>
        <dbReference type="ARBA" id="ARBA00023134"/>
    </source>
</evidence>
<feature type="region of interest" description="Disordered" evidence="3">
    <location>
        <begin position="541"/>
        <end position="573"/>
    </location>
</feature>
<protein>
    <submittedName>
        <fullName evidence="5">Vacuolar protein sorting related protein</fullName>
    </submittedName>
</protein>
<dbReference type="SUPFAM" id="SSF52540">
    <property type="entry name" value="P-loop containing nucleoside triphosphate hydrolases"/>
    <property type="match status" value="1"/>
</dbReference>
<dbReference type="SMART" id="SM00174">
    <property type="entry name" value="RHO"/>
    <property type="match status" value="1"/>
</dbReference>
<keyword evidence="6" id="KW-1185">Reference proteome</keyword>
<keyword evidence="1" id="KW-0547">Nucleotide-binding</keyword>
<organism evidence="5 6">
    <name type="scientific">Kipferlia bialata</name>
    <dbReference type="NCBI Taxonomy" id="797122"/>
    <lineage>
        <taxon>Eukaryota</taxon>
        <taxon>Metamonada</taxon>
        <taxon>Carpediemonas-like organisms</taxon>
        <taxon>Kipferlia</taxon>
    </lineage>
</organism>
<dbReference type="EMBL" id="BDIP01001139">
    <property type="protein sequence ID" value="GIQ83679.1"/>
    <property type="molecule type" value="Genomic_DNA"/>
</dbReference>
<dbReference type="PROSITE" id="PS51420">
    <property type="entry name" value="RHO"/>
    <property type="match status" value="1"/>
</dbReference>
<sequence>MSAVRFKVIVVGERMVGKTCLVRRYTEQTFDKNYQATIGADFLLKSLVVQSPEQARKTNVKLQVWDIAGQEFHQTPLTRVYYRRATGVLIVFDVTNRDSFNAVSKWRENVFGNLESADKLPVLVVGNKADLKRQRVVSKKEGEALVAELGDVRDLVKEQEEALLSAERTYIQKLVGRVDDYTSLDADCARLEETLGEMESVLGAYLTKVSSLGDELTRVRTSADETALQLRNRQAADVPLSLFLLDNNIPPSVEQALTHDDVTTPDYSSKLKQFLKVLSSARQGMESSPAQRVATSTSTGSGPLPAVAELSELRERLSRTVAGRIRAFLVDAIRKIGSVPYSDIKEIQVLSLVKHRPLVMALGILSPQYLIEVKMTYCTAIRMRYVEELKRQLRVSDASHQRKWTHSHNYNLVLSSLPLLVEDKERERETASVLARSKETYYAATALPPSSLRYTSPGYIQCLYDEACPSLGIALTPYRESVDRQRAARGEAPLIAEVVGVGYPIPERRLHGLRLNNPMHTLFGDGGKGKRGERKREVLSVKAPAKASIPTPAGTTASVAPTVDSPEGTTPKAPKMTLRQRLMASKGAVAAMSTLKVGQTGLSNMMERREKGKRRLIDETSITERVDLLSLPPEGVLLAGLECLVSLGMAEREVLAYAFDPEAEAETAAGGEGEGVTEVPTTEEAAEKTDTDTGGSVEAPAPLDKESDRLLRNITDVCVRVLLSPTSHASSGVVPAALSLGHVVRMQRRFARNAAAGGAAARASSATAVSAYVLRLRDGLTAALQARVSEQIQHLRSIVSAPPKRKTEEEQCPSTIDVSFAAIVEAPGGLSKDEKHRAVCEADSVTARTAGLIELLLTLHEACLPEDGEDGEEGEGEGEDPDAGLALIVSQHVVALYKELSQYQRRAARLRPRGTLTTAYLLNCHALLLDIVQMQYGARENHLCHQRGSRYWLVNVLLREIAGAAQTYTEAACMGCLGDIYHIVRQARRPASSAEPKDDDAPAPLSRPSSVDGMVVMPPIGSVGSGPEADAKYIDTLRSALVSYCGTWRDALSQAKAAVSTHTPTPASHQPHTPMGAHPPGPMSLFVSNSIVRTPVLKVPPGKGGRLEYDMADVSEARTTRVRPVTPLNAVRESLEVRYRSMYCDWVSLVECVEAHSLMGLDELIVSWEEVRIYMGNV</sequence>
<dbReference type="InterPro" id="IPR048319">
    <property type="entry name" value="Vps52_CC"/>
</dbReference>
<dbReference type="Pfam" id="PF00071">
    <property type="entry name" value="Ras"/>
    <property type="match status" value="1"/>
</dbReference>
<feature type="domain" description="Vps52 coiled-coil" evidence="4">
    <location>
        <begin position="185"/>
        <end position="356"/>
    </location>
</feature>
<evidence type="ECO:0000259" key="4">
    <source>
        <dbReference type="Pfam" id="PF04129"/>
    </source>
</evidence>
<proteinExistence type="predicted"/>
<feature type="region of interest" description="Disordered" evidence="3">
    <location>
        <begin position="665"/>
        <end position="705"/>
    </location>
</feature>
<dbReference type="AlphaFoldDB" id="A0A9K3CUQ8"/>
<dbReference type="Proteomes" id="UP000265618">
    <property type="component" value="Unassembled WGS sequence"/>
</dbReference>
<dbReference type="PROSITE" id="PS51419">
    <property type="entry name" value="RAB"/>
    <property type="match status" value="1"/>
</dbReference>
<dbReference type="NCBIfam" id="TIGR00231">
    <property type="entry name" value="small_GTP"/>
    <property type="match status" value="1"/>
</dbReference>
<dbReference type="PRINTS" id="PR00449">
    <property type="entry name" value="RASTRNSFRMNG"/>
</dbReference>